<proteinExistence type="predicted"/>
<evidence type="ECO:0008006" key="4">
    <source>
        <dbReference type="Google" id="ProtNLM"/>
    </source>
</evidence>
<feature type="compositionally biased region" description="Basic and acidic residues" evidence="1">
    <location>
        <begin position="20"/>
        <end position="46"/>
    </location>
</feature>
<organism evidence="2 3">
    <name type="scientific">Aspergillus steynii IBT 23096</name>
    <dbReference type="NCBI Taxonomy" id="1392250"/>
    <lineage>
        <taxon>Eukaryota</taxon>
        <taxon>Fungi</taxon>
        <taxon>Dikarya</taxon>
        <taxon>Ascomycota</taxon>
        <taxon>Pezizomycotina</taxon>
        <taxon>Eurotiomycetes</taxon>
        <taxon>Eurotiomycetidae</taxon>
        <taxon>Eurotiales</taxon>
        <taxon>Aspergillaceae</taxon>
        <taxon>Aspergillus</taxon>
        <taxon>Aspergillus subgen. Circumdati</taxon>
    </lineage>
</organism>
<feature type="compositionally biased region" description="Acidic residues" evidence="1">
    <location>
        <begin position="55"/>
        <end position="66"/>
    </location>
</feature>
<dbReference type="Gene3D" id="1.25.40.20">
    <property type="entry name" value="Ankyrin repeat-containing domain"/>
    <property type="match status" value="1"/>
</dbReference>
<evidence type="ECO:0000256" key="1">
    <source>
        <dbReference type="SAM" id="MobiDB-lite"/>
    </source>
</evidence>
<protein>
    <recommendedName>
        <fullName evidence="4">Ankyrin</fullName>
    </recommendedName>
</protein>
<feature type="compositionally biased region" description="Basic and acidic residues" evidence="1">
    <location>
        <begin position="1"/>
        <end position="12"/>
    </location>
</feature>
<keyword evidence="3" id="KW-1185">Reference proteome</keyword>
<reference evidence="2 3" key="1">
    <citation type="submission" date="2016-12" db="EMBL/GenBank/DDBJ databases">
        <title>The genomes of Aspergillus section Nigri reveals drivers in fungal speciation.</title>
        <authorList>
            <consortium name="DOE Joint Genome Institute"/>
            <person name="Vesth T.C."/>
            <person name="Nybo J."/>
            <person name="Theobald S."/>
            <person name="Brandl J."/>
            <person name="Frisvad J.C."/>
            <person name="Nielsen K.F."/>
            <person name="Lyhne E.K."/>
            <person name="Kogle M.E."/>
            <person name="Kuo A."/>
            <person name="Riley R."/>
            <person name="Clum A."/>
            <person name="Nolan M."/>
            <person name="Lipzen A."/>
            <person name="Salamov A."/>
            <person name="Henrissat B."/>
            <person name="Wiebenga A."/>
            <person name="De Vries R.P."/>
            <person name="Grigoriev I.V."/>
            <person name="Mortensen U.H."/>
            <person name="Andersen M.R."/>
            <person name="Baker S.E."/>
        </authorList>
    </citation>
    <scope>NUCLEOTIDE SEQUENCE [LARGE SCALE GENOMIC DNA]</scope>
    <source>
        <strain evidence="2 3">IBT 23096</strain>
    </source>
</reference>
<name>A0A2I2G7A0_9EURO</name>
<comment type="caution">
    <text evidence="2">The sequence shown here is derived from an EMBL/GenBank/DDBJ whole genome shotgun (WGS) entry which is preliminary data.</text>
</comment>
<accession>A0A2I2G7A0</accession>
<evidence type="ECO:0000313" key="2">
    <source>
        <dbReference type="EMBL" id="PLB48738.1"/>
    </source>
</evidence>
<dbReference type="OrthoDB" id="5386278at2759"/>
<evidence type="ECO:0000313" key="3">
    <source>
        <dbReference type="Proteomes" id="UP000234275"/>
    </source>
</evidence>
<feature type="region of interest" description="Disordered" evidence="1">
    <location>
        <begin position="1"/>
        <end position="70"/>
    </location>
</feature>
<sequence length="590" mass="67668">MVQIRDPTRLARESNSQSVNKDDALEARRWRERSEEIGRRRADPDRGPLSIWRADDDEEEEEEESDAVFQPLSEEEKKLKIISDNHGEIFTHFKSKPSYKNGSLEDCFRDVDGNNDRAEFEGFVKQHRPYFDAVGKDQENLLHYLAKQAKGRPLVRWLHGEWPHLALQRDAAGNTPLYLAITRRQKWFVLVMLESQYSLVETLGIVGENGNTVHRMLREMLPVTDELAIALKIALDNEPSTNANSPFGDVFRCRDNEGQAPLHVAVSLISKPTIPPIEDIRALMRFVRNIVEMDPSTLHELNQEGHTPLHLAISTIGDAQFRIATSRTALLSSWTCEMIQLSPKAFLVKTATDQSPYHLLGSARDDKACEPLVEEMKRLYIRALPNEELKNLLYSQWDCETGSARFLSQSEKRVYFDLSTTLETNLTYEYFEALSKHVRFETILHHVDLPNMSVQKGDNWFKGATDFKDRFKAIRDLTGVGRADFPKVFMWLRKNGVQKILEIHAMDSAGTSHCDEAIELSIQGFQVEVLNWERVDISSDVFFNAAPDVRELHLYASGNNEVLRGWSSKDGLPRLKKLRKITLNVRLRPE</sequence>
<dbReference type="STRING" id="1392250.A0A2I2G7A0"/>
<dbReference type="RefSeq" id="XP_024704040.1">
    <property type="nucleotide sequence ID" value="XM_024842606.1"/>
</dbReference>
<gene>
    <name evidence="2" type="ORF">P170DRAFT_167479</name>
</gene>
<dbReference type="AlphaFoldDB" id="A0A2I2G7A0"/>
<dbReference type="PANTHER" id="PTHR24121:SF23">
    <property type="entry name" value="NO MECHANORECEPTOR POTENTIAL C, ISOFORM H"/>
    <property type="match status" value="1"/>
</dbReference>
<dbReference type="InterPro" id="IPR036770">
    <property type="entry name" value="Ankyrin_rpt-contain_sf"/>
</dbReference>
<dbReference type="Proteomes" id="UP000234275">
    <property type="component" value="Unassembled WGS sequence"/>
</dbReference>
<dbReference type="EMBL" id="MSFO01000004">
    <property type="protein sequence ID" value="PLB48738.1"/>
    <property type="molecule type" value="Genomic_DNA"/>
</dbReference>
<dbReference type="PANTHER" id="PTHR24121">
    <property type="entry name" value="NO MECHANORECEPTOR POTENTIAL C, ISOFORM D-RELATED"/>
    <property type="match status" value="1"/>
</dbReference>
<dbReference type="GeneID" id="36550304"/>
<dbReference type="VEuPathDB" id="FungiDB:P170DRAFT_167479"/>
<dbReference type="SUPFAM" id="SSF48403">
    <property type="entry name" value="Ankyrin repeat"/>
    <property type="match status" value="1"/>
</dbReference>